<dbReference type="GO" id="GO:0008483">
    <property type="term" value="F:transaminase activity"/>
    <property type="evidence" value="ECO:0007669"/>
    <property type="project" value="UniProtKB-KW"/>
</dbReference>
<evidence type="ECO:0000313" key="4">
    <source>
        <dbReference type="Proteomes" id="UP000008461"/>
    </source>
</evidence>
<accession>F4L1D5</accession>
<dbReference type="RefSeq" id="WP_013768359.1">
    <property type="nucleotide sequence ID" value="NC_015510.1"/>
</dbReference>
<evidence type="ECO:0000259" key="2">
    <source>
        <dbReference type="Pfam" id="PF00266"/>
    </source>
</evidence>
<dbReference type="Gene3D" id="3.40.640.10">
    <property type="entry name" value="Type I PLP-dependent aspartate aminotransferase-like (Major domain)"/>
    <property type="match status" value="1"/>
</dbReference>
<proteinExistence type="predicted"/>
<dbReference type="InterPro" id="IPR015421">
    <property type="entry name" value="PyrdxlP-dep_Trfase_major"/>
</dbReference>
<gene>
    <name evidence="3" type="ordered locus">Halhy_6009</name>
</gene>
<dbReference type="EMBL" id="CP002691">
    <property type="protein sequence ID" value="AEE53832.1"/>
    <property type="molecule type" value="Genomic_DNA"/>
</dbReference>
<dbReference type="eggNOG" id="COG0520">
    <property type="taxonomic scope" value="Bacteria"/>
</dbReference>
<reference key="2">
    <citation type="submission" date="2011-04" db="EMBL/GenBank/DDBJ databases">
        <title>Complete sequence of chromosome of Haliscomenobacter hydrossis DSM 1100.</title>
        <authorList>
            <consortium name="US DOE Joint Genome Institute (JGI-PGF)"/>
            <person name="Lucas S."/>
            <person name="Han J."/>
            <person name="Lapidus A."/>
            <person name="Bruce D."/>
            <person name="Goodwin L."/>
            <person name="Pitluck S."/>
            <person name="Peters L."/>
            <person name="Kyrpides N."/>
            <person name="Mavromatis K."/>
            <person name="Ivanova N."/>
            <person name="Ovchinnikova G."/>
            <person name="Pagani I."/>
            <person name="Daligault H."/>
            <person name="Detter J.C."/>
            <person name="Han C."/>
            <person name="Land M."/>
            <person name="Hauser L."/>
            <person name="Markowitz V."/>
            <person name="Cheng J.-F."/>
            <person name="Hugenholtz P."/>
            <person name="Woyke T."/>
            <person name="Wu D."/>
            <person name="Verbarg S."/>
            <person name="Frueling A."/>
            <person name="Brambilla E."/>
            <person name="Klenk H.-P."/>
            <person name="Eisen J.A."/>
        </authorList>
    </citation>
    <scope>NUCLEOTIDE SEQUENCE</scope>
    <source>
        <strain>DSM 1100</strain>
    </source>
</reference>
<dbReference type="HOGENOM" id="CLU_003433_2_1_10"/>
<dbReference type="InterPro" id="IPR015424">
    <property type="entry name" value="PyrdxlP-dep_Trfase"/>
</dbReference>
<organism evidence="3 4">
    <name type="scientific">Haliscomenobacter hydrossis (strain ATCC 27775 / DSM 1100 / LMG 10767 / O)</name>
    <dbReference type="NCBI Taxonomy" id="760192"/>
    <lineage>
        <taxon>Bacteria</taxon>
        <taxon>Pseudomonadati</taxon>
        <taxon>Bacteroidota</taxon>
        <taxon>Saprospiria</taxon>
        <taxon>Saprospirales</taxon>
        <taxon>Haliscomenobacteraceae</taxon>
        <taxon>Haliscomenobacter</taxon>
    </lineage>
</organism>
<dbReference type="SUPFAM" id="SSF53383">
    <property type="entry name" value="PLP-dependent transferases"/>
    <property type="match status" value="1"/>
</dbReference>
<dbReference type="Proteomes" id="UP000008461">
    <property type="component" value="Chromosome"/>
</dbReference>
<evidence type="ECO:0000313" key="3">
    <source>
        <dbReference type="EMBL" id="AEE53832.1"/>
    </source>
</evidence>
<dbReference type="Pfam" id="PF00266">
    <property type="entry name" value="Aminotran_5"/>
    <property type="match status" value="1"/>
</dbReference>
<sequence>MLSCQKSLFNFPEEITYLNCAYMSPQLKQLDMLGREMVSRKSQPWLIQPEDFFAPGEQLKTVFARLINAPEKDRIAVIPSVSYGLAAVARNLKIQPGQHIVVAEDQFPSNYYAWQRVVAENGAELRVVKAPDSPNRTAAWNEAILNAIDANTVMVALGNVHWADGTLYDLKRIRARTDEFGALLVIDGTQSVGALPLDVSEVPVDALVCGGYKWLMGPYSLGVAYYGPRFDGGIPIEENWINRHNSEDFKSLINYQDEYKPLAGRYMMGEQSNFVLAPMLSAAITQLLDWGVANIQEYCQRIGANALEDLREMGCQIEPQHQLAHHLVGVRLPAEMDMERLQAEFKKRRVYVSTRGNAIRVAPNVYNMSDDFDVLLDCFRAVV</sequence>
<keyword evidence="3" id="KW-0032">Aminotransferase</keyword>
<keyword evidence="4" id="KW-1185">Reference proteome</keyword>
<reference evidence="3 4" key="1">
    <citation type="journal article" date="2011" name="Stand. Genomic Sci.">
        <title>Complete genome sequence of Haliscomenobacter hydrossis type strain (O).</title>
        <authorList>
            <consortium name="US DOE Joint Genome Institute (JGI-PGF)"/>
            <person name="Daligault H."/>
            <person name="Lapidus A."/>
            <person name="Zeytun A."/>
            <person name="Nolan M."/>
            <person name="Lucas S."/>
            <person name="Del Rio T.G."/>
            <person name="Tice H."/>
            <person name="Cheng J.F."/>
            <person name="Tapia R."/>
            <person name="Han C."/>
            <person name="Goodwin L."/>
            <person name="Pitluck S."/>
            <person name="Liolios K."/>
            <person name="Pagani I."/>
            <person name="Ivanova N."/>
            <person name="Huntemann M."/>
            <person name="Mavromatis K."/>
            <person name="Mikhailova N."/>
            <person name="Pati A."/>
            <person name="Chen A."/>
            <person name="Palaniappan K."/>
            <person name="Land M."/>
            <person name="Hauser L."/>
            <person name="Brambilla E.M."/>
            <person name="Rohde M."/>
            <person name="Verbarg S."/>
            <person name="Goker M."/>
            <person name="Bristow J."/>
            <person name="Eisen J.A."/>
            <person name="Markowitz V."/>
            <person name="Hugenholtz P."/>
            <person name="Kyrpides N.C."/>
            <person name="Klenk H.P."/>
            <person name="Woyke T."/>
        </authorList>
    </citation>
    <scope>NUCLEOTIDE SEQUENCE [LARGE SCALE GENOMIC DNA]</scope>
    <source>
        <strain evidence="4">ATCC 27775 / DSM 1100 / LMG 10767 / O</strain>
    </source>
</reference>
<dbReference type="InterPro" id="IPR015422">
    <property type="entry name" value="PyrdxlP-dep_Trfase_small"/>
</dbReference>
<dbReference type="STRING" id="760192.Halhy_6009"/>
<name>F4L1D5_HALH1</name>
<evidence type="ECO:0000256" key="1">
    <source>
        <dbReference type="ARBA" id="ARBA00022898"/>
    </source>
</evidence>
<dbReference type="PANTHER" id="PTHR43586">
    <property type="entry name" value="CYSTEINE DESULFURASE"/>
    <property type="match status" value="1"/>
</dbReference>
<dbReference type="AlphaFoldDB" id="F4L1D5"/>
<dbReference type="PANTHER" id="PTHR43586:SF15">
    <property type="entry name" value="BLR3095 PROTEIN"/>
    <property type="match status" value="1"/>
</dbReference>
<keyword evidence="1" id="KW-0663">Pyridoxal phosphate</keyword>
<dbReference type="KEGG" id="hhy:Halhy_6009"/>
<feature type="domain" description="Aminotransferase class V" evidence="2">
    <location>
        <begin position="57"/>
        <end position="357"/>
    </location>
</feature>
<protein>
    <submittedName>
        <fullName evidence="3">Aminotransferase class V</fullName>
    </submittedName>
</protein>
<dbReference type="InterPro" id="IPR000192">
    <property type="entry name" value="Aminotrans_V_dom"/>
</dbReference>
<dbReference type="Gene3D" id="3.90.1150.10">
    <property type="entry name" value="Aspartate Aminotransferase, domain 1"/>
    <property type="match status" value="1"/>
</dbReference>
<keyword evidence="3" id="KW-0808">Transferase</keyword>